<gene>
    <name evidence="2" type="ORF">PFMALIP_02553</name>
</gene>
<evidence type="ECO:0000256" key="1">
    <source>
        <dbReference type="SAM" id="MobiDB-lite"/>
    </source>
</evidence>
<reference evidence="2 3" key="1">
    <citation type="submission" date="2013-02" db="EMBL/GenBank/DDBJ databases">
        <title>The Genome Annotation of Plasmodium falciparum MaliPS096_E11.</title>
        <authorList>
            <consortium name="The Broad Institute Genome Sequencing Platform"/>
            <consortium name="The Broad Institute Genome Sequencing Center for Infectious Disease"/>
            <person name="Neafsey D."/>
            <person name="Hoffman S."/>
            <person name="Volkman S."/>
            <person name="Rosenthal P."/>
            <person name="Walker B."/>
            <person name="Young S.K."/>
            <person name="Zeng Q."/>
            <person name="Gargeya S."/>
            <person name="Fitzgerald M."/>
            <person name="Haas B."/>
            <person name="Abouelleil A."/>
            <person name="Allen A.W."/>
            <person name="Alvarado L."/>
            <person name="Arachchi H.M."/>
            <person name="Berlin A.M."/>
            <person name="Chapman S.B."/>
            <person name="Gainer-Dewar J."/>
            <person name="Goldberg J."/>
            <person name="Griggs A."/>
            <person name="Gujja S."/>
            <person name="Hansen M."/>
            <person name="Howarth C."/>
            <person name="Imamovic A."/>
            <person name="Ireland A."/>
            <person name="Larimer J."/>
            <person name="McCowan C."/>
            <person name="Murphy C."/>
            <person name="Pearson M."/>
            <person name="Poon T.W."/>
            <person name="Priest M."/>
            <person name="Roberts A."/>
            <person name="Saif S."/>
            <person name="Shea T."/>
            <person name="Sisk P."/>
            <person name="Sykes S."/>
            <person name="Wortman J."/>
            <person name="Nusbaum C."/>
            <person name="Birren B."/>
        </authorList>
    </citation>
    <scope>NUCLEOTIDE SEQUENCE [LARGE SCALE GENOMIC DNA]</scope>
    <source>
        <strain evidence="2 3">MaliPS096_E11</strain>
    </source>
</reference>
<dbReference type="EMBL" id="KI925544">
    <property type="protein sequence ID" value="ETW49375.1"/>
    <property type="molecule type" value="Genomic_DNA"/>
</dbReference>
<sequence length="78" mass="9262">MNMCNYTLDDKTKINNRNTTYTNGNNNNNNNNIDNNNNNNNDNNKNNINEQENILKCFLLKYLLFASQLKIIRKYDKK</sequence>
<dbReference type="AlphaFoldDB" id="A0A024WRP9"/>
<evidence type="ECO:0000313" key="3">
    <source>
        <dbReference type="Proteomes" id="UP000030699"/>
    </source>
</evidence>
<organism evidence="2 3">
    <name type="scientific">Plasmodium falciparum MaliPS096_E11</name>
    <dbReference type="NCBI Taxonomy" id="1036727"/>
    <lineage>
        <taxon>Eukaryota</taxon>
        <taxon>Sar</taxon>
        <taxon>Alveolata</taxon>
        <taxon>Apicomplexa</taxon>
        <taxon>Aconoidasida</taxon>
        <taxon>Haemosporida</taxon>
        <taxon>Plasmodiidae</taxon>
        <taxon>Plasmodium</taxon>
        <taxon>Plasmodium (Laverania)</taxon>
    </lineage>
</organism>
<name>A0A024WRP9_PLAFA</name>
<feature type="compositionally biased region" description="Low complexity" evidence="1">
    <location>
        <begin position="15"/>
        <end position="47"/>
    </location>
</feature>
<protein>
    <submittedName>
        <fullName evidence="2">Uncharacterized protein</fullName>
    </submittedName>
</protein>
<dbReference type="Proteomes" id="UP000030699">
    <property type="component" value="Unassembled WGS sequence"/>
</dbReference>
<feature type="region of interest" description="Disordered" evidence="1">
    <location>
        <begin position="1"/>
        <end position="47"/>
    </location>
</feature>
<evidence type="ECO:0000313" key="2">
    <source>
        <dbReference type="EMBL" id="ETW49375.1"/>
    </source>
</evidence>
<proteinExistence type="predicted"/>
<accession>A0A024WRP9</accession>
<reference evidence="2 3" key="2">
    <citation type="submission" date="2013-02" db="EMBL/GenBank/DDBJ databases">
        <title>The Genome Sequence of Plasmodium falciparum MaliPS096_E11.</title>
        <authorList>
            <consortium name="The Broad Institute Genome Sequencing Platform"/>
            <consortium name="The Broad Institute Genome Sequencing Center for Infectious Disease"/>
            <person name="Neafsey D."/>
            <person name="Cheeseman I."/>
            <person name="Volkman S."/>
            <person name="Adams J."/>
            <person name="Walker B."/>
            <person name="Young S.K."/>
            <person name="Zeng Q."/>
            <person name="Gargeya S."/>
            <person name="Fitzgerald M."/>
            <person name="Haas B."/>
            <person name="Abouelleil A."/>
            <person name="Alvarado L."/>
            <person name="Arachchi H.M."/>
            <person name="Berlin A.M."/>
            <person name="Chapman S.B."/>
            <person name="Dewar J."/>
            <person name="Goldberg J."/>
            <person name="Griggs A."/>
            <person name="Gujja S."/>
            <person name="Hansen M."/>
            <person name="Howarth C."/>
            <person name="Imamovic A."/>
            <person name="Larimer J."/>
            <person name="McCowan C."/>
            <person name="Murphy C."/>
            <person name="Neiman D."/>
            <person name="Pearson M."/>
            <person name="Priest M."/>
            <person name="Roberts A."/>
            <person name="Saif S."/>
            <person name="Shea T."/>
            <person name="Sisk P."/>
            <person name="Sykes S."/>
            <person name="Wortman J."/>
            <person name="Nusbaum C."/>
            <person name="Birren B."/>
        </authorList>
    </citation>
    <scope>NUCLEOTIDE SEQUENCE [LARGE SCALE GENOMIC DNA]</scope>
    <source>
        <strain evidence="2 3">MaliPS096_E11</strain>
    </source>
</reference>